<gene>
    <name evidence="3" type="ORF">HUG20_08415</name>
</gene>
<name>A0A7T7CFE4_9BACI</name>
<proteinExistence type="predicted"/>
<evidence type="ECO:0000256" key="1">
    <source>
        <dbReference type="SAM" id="MobiDB-lite"/>
    </source>
</evidence>
<reference evidence="3 4" key="1">
    <citation type="submission" date="2020-06" db="EMBL/GenBank/DDBJ databases">
        <title>Genomic analysis of Salicibibacter sp. NKC21-4.</title>
        <authorList>
            <person name="Oh Y.J."/>
        </authorList>
    </citation>
    <scope>NUCLEOTIDE SEQUENCE [LARGE SCALE GENOMIC DNA]</scope>
    <source>
        <strain evidence="3 4">NKC21-4</strain>
    </source>
</reference>
<sequence length="430" mass="49361">MGIIPQMSLFSWEDLEDLGDLERLRLVLDYLPDEALMKTLEKERYKGRNDYPVRAVWNSMLAGVVFEHTTIESLRRELSRNGQLRALCGLHNVPPAYVYTRFLKKLLAHESKVEAIFETMVEQLSDLLPDFGKSLAIDGKAVESFAKGKNKHEDPDGRRDTDADFGKKAYKGKHKDGTIWTKVVKWFGYQIHLIVDAAYELPVAYSVTKASVPDINAGHDMIKDLTKERPWILEQAETLAGDRGYDDTKMLERLWDDHRIKPVIDIRNMWKDGDETRQLMDIENVTHDYKGTVYCHCPATGKEREMANGGFEKDRKNLKKRCPAKQYGITCEGQAECPVAQGIRIPLKKDRRIFTPIDRASYTWKKEYAKRTAVERVNSRLDVSFGFEQHTTRGQKKMKMKTGLALCTMLAMAIGHNQEGRPEKMRSLVS</sequence>
<dbReference type="InterPro" id="IPR002559">
    <property type="entry name" value="Transposase_11"/>
</dbReference>
<evidence type="ECO:0000259" key="2">
    <source>
        <dbReference type="Pfam" id="PF01609"/>
    </source>
</evidence>
<feature type="region of interest" description="Disordered" evidence="1">
    <location>
        <begin position="146"/>
        <end position="167"/>
    </location>
</feature>
<dbReference type="Proteomes" id="UP000595349">
    <property type="component" value="Chromosome"/>
</dbReference>
<accession>A0A7T7CFE4</accession>
<dbReference type="PANTHER" id="PTHR35604">
    <property type="entry name" value="TRANSPOSASE INSH FOR INSERTION SEQUENCE ELEMENT IS5A-RELATED"/>
    <property type="match status" value="1"/>
</dbReference>
<keyword evidence="4" id="KW-1185">Reference proteome</keyword>
<dbReference type="Pfam" id="PF01609">
    <property type="entry name" value="DDE_Tnp_1"/>
    <property type="match status" value="1"/>
</dbReference>
<dbReference type="EMBL" id="CP054706">
    <property type="protein sequence ID" value="QQK79904.1"/>
    <property type="molecule type" value="Genomic_DNA"/>
</dbReference>
<dbReference type="KEGG" id="scib:HUG20_08415"/>
<dbReference type="GO" id="GO:0003677">
    <property type="term" value="F:DNA binding"/>
    <property type="evidence" value="ECO:0007669"/>
    <property type="project" value="InterPro"/>
</dbReference>
<protein>
    <submittedName>
        <fullName evidence="3">Transposase</fullName>
    </submittedName>
</protein>
<organism evidence="3 4">
    <name type="scientific">Salicibibacter cibi</name>
    <dbReference type="NCBI Taxonomy" id="2743001"/>
    <lineage>
        <taxon>Bacteria</taxon>
        <taxon>Bacillati</taxon>
        <taxon>Bacillota</taxon>
        <taxon>Bacilli</taxon>
        <taxon>Bacillales</taxon>
        <taxon>Bacillaceae</taxon>
        <taxon>Salicibibacter</taxon>
    </lineage>
</organism>
<dbReference type="GO" id="GO:0004803">
    <property type="term" value="F:transposase activity"/>
    <property type="evidence" value="ECO:0007669"/>
    <property type="project" value="InterPro"/>
</dbReference>
<dbReference type="PANTHER" id="PTHR35604:SF2">
    <property type="entry name" value="TRANSPOSASE INSH FOR INSERTION SEQUENCE ELEMENT IS5A-RELATED"/>
    <property type="match status" value="1"/>
</dbReference>
<evidence type="ECO:0000313" key="4">
    <source>
        <dbReference type="Proteomes" id="UP000595349"/>
    </source>
</evidence>
<dbReference type="RefSeq" id="WP_200090080.1">
    <property type="nucleotide sequence ID" value="NZ_CP054706.1"/>
</dbReference>
<feature type="domain" description="Transposase IS4-like" evidence="2">
    <location>
        <begin position="164"/>
        <end position="407"/>
    </location>
</feature>
<evidence type="ECO:0000313" key="3">
    <source>
        <dbReference type="EMBL" id="QQK79904.1"/>
    </source>
</evidence>
<dbReference type="AlphaFoldDB" id="A0A7T7CFE4"/>
<dbReference type="GO" id="GO:0006313">
    <property type="term" value="P:DNA transposition"/>
    <property type="evidence" value="ECO:0007669"/>
    <property type="project" value="InterPro"/>
</dbReference>
<feature type="compositionally biased region" description="Basic and acidic residues" evidence="1">
    <location>
        <begin position="151"/>
        <end position="167"/>
    </location>
</feature>